<dbReference type="Proteomes" id="UP001583177">
    <property type="component" value="Unassembled WGS sequence"/>
</dbReference>
<sequence length="285" mass="32000">MAGVTSIPSNISDVESFIVVGGFSKLRLVKWMMQGLTWNNPWTYKDFDADEAVLKGVALIAHIFSGDDGTHYQTIADVTPLSLGVETSEGYMRKIIRRNTPVPTRKTENFTTAYDDQDSMIIRVFEGEHMMAKDDWLLGEFELAGIPRAPQGEPRIEVSFEVDADSNLRATAHYPDNTASSLNNSRNDYSSSIAWDEIDRIVSEAEQQLEKEKPVGTATATLERYIEIVERAMDRKDVVDIPGSNDDLKKEARNVVQATRKWISHKSAAASMEDFRSKEADLLEM</sequence>
<evidence type="ECO:0000256" key="2">
    <source>
        <dbReference type="ARBA" id="ARBA00022840"/>
    </source>
</evidence>
<dbReference type="InterPro" id="IPR029047">
    <property type="entry name" value="HSP70_peptide-bd_sf"/>
</dbReference>
<dbReference type="PRINTS" id="PR00301">
    <property type="entry name" value="HEATSHOCK70"/>
</dbReference>
<reference evidence="3 4" key="1">
    <citation type="journal article" date="2024" name="IMA Fungus">
        <title>IMA Genome - F19 : A genome assembly and annotation guide to empower mycologists, including annotated draft genome sequences of Ceratocystis pirilliformis, Diaporthe australafricana, Fusarium ophioides, Paecilomyces lecythidis, and Sporothrix stenoceras.</title>
        <authorList>
            <person name="Aylward J."/>
            <person name="Wilson A.M."/>
            <person name="Visagie C.M."/>
            <person name="Spraker J."/>
            <person name="Barnes I."/>
            <person name="Buitendag C."/>
            <person name="Ceriani C."/>
            <person name="Del Mar Angel L."/>
            <person name="du Plessis D."/>
            <person name="Fuchs T."/>
            <person name="Gasser K."/>
            <person name="Kramer D."/>
            <person name="Li W."/>
            <person name="Munsamy K."/>
            <person name="Piso A."/>
            <person name="Price J.L."/>
            <person name="Sonnekus B."/>
            <person name="Thomas C."/>
            <person name="van der Nest A."/>
            <person name="van Dijk A."/>
            <person name="van Heerden A."/>
            <person name="van Vuuren N."/>
            <person name="Yilmaz N."/>
            <person name="Duong T.A."/>
            <person name="van der Merwe N.A."/>
            <person name="Wingfield M.J."/>
            <person name="Wingfield B.D."/>
        </authorList>
    </citation>
    <scope>NUCLEOTIDE SEQUENCE [LARGE SCALE GENOMIC DNA]</scope>
    <source>
        <strain evidence="3 4">CMW 18300</strain>
    </source>
</reference>
<gene>
    <name evidence="3" type="ORF">Daus18300_009265</name>
</gene>
<name>A0ABR3WF24_9PEZI</name>
<evidence type="ECO:0000313" key="3">
    <source>
        <dbReference type="EMBL" id="KAL1860352.1"/>
    </source>
</evidence>
<dbReference type="Pfam" id="PF00012">
    <property type="entry name" value="HSP70"/>
    <property type="match status" value="1"/>
</dbReference>
<keyword evidence="1" id="KW-0547">Nucleotide-binding</keyword>
<proteinExistence type="predicted"/>
<comment type="caution">
    <text evidence="3">The sequence shown here is derived from an EMBL/GenBank/DDBJ whole genome shotgun (WGS) entry which is preliminary data.</text>
</comment>
<dbReference type="EMBL" id="JAWRVE010000093">
    <property type="protein sequence ID" value="KAL1860352.1"/>
    <property type="molecule type" value="Genomic_DNA"/>
</dbReference>
<protein>
    <submittedName>
        <fullName evidence="3">Uncharacterized protein</fullName>
    </submittedName>
</protein>
<accession>A0ABR3WF24</accession>
<dbReference type="InterPro" id="IPR013126">
    <property type="entry name" value="Hsp_70_fam"/>
</dbReference>
<evidence type="ECO:0000313" key="4">
    <source>
        <dbReference type="Proteomes" id="UP001583177"/>
    </source>
</evidence>
<dbReference type="SUPFAM" id="SSF100920">
    <property type="entry name" value="Heat shock protein 70kD (HSP70), peptide-binding domain"/>
    <property type="match status" value="1"/>
</dbReference>
<evidence type="ECO:0000256" key="1">
    <source>
        <dbReference type="ARBA" id="ARBA00022741"/>
    </source>
</evidence>
<organism evidence="3 4">
    <name type="scientific">Diaporthe australafricana</name>
    <dbReference type="NCBI Taxonomy" id="127596"/>
    <lineage>
        <taxon>Eukaryota</taxon>
        <taxon>Fungi</taxon>
        <taxon>Dikarya</taxon>
        <taxon>Ascomycota</taxon>
        <taxon>Pezizomycotina</taxon>
        <taxon>Sordariomycetes</taxon>
        <taxon>Sordariomycetidae</taxon>
        <taxon>Diaporthales</taxon>
        <taxon>Diaporthaceae</taxon>
        <taxon>Diaporthe</taxon>
    </lineage>
</organism>
<keyword evidence="2" id="KW-0067">ATP-binding</keyword>
<keyword evidence="4" id="KW-1185">Reference proteome</keyword>
<dbReference type="Gene3D" id="2.60.34.10">
    <property type="entry name" value="Substrate Binding Domain Of DNAk, Chain A, domain 1"/>
    <property type="match status" value="1"/>
</dbReference>
<dbReference type="PANTHER" id="PTHR19375">
    <property type="entry name" value="HEAT SHOCK PROTEIN 70KDA"/>
    <property type="match status" value="1"/>
</dbReference>